<reference evidence="1 2" key="1">
    <citation type="journal article" date="2013" name="Genome Announc.">
        <title>Complete Genome Sequence of the Solvent Producer Clostridium saccharobutylicum NCP262 (DSM 13864).</title>
        <authorList>
            <person name="Poehlein A."/>
            <person name="Hartwich K."/>
            <person name="Krabben P."/>
            <person name="Ehrenreich A."/>
            <person name="Liebl W."/>
            <person name="Durre P."/>
            <person name="Gottschalk G."/>
            <person name="Daniel R."/>
        </authorList>
    </citation>
    <scope>NUCLEOTIDE SEQUENCE [LARGE SCALE GENOMIC DNA]</scope>
    <source>
        <strain evidence="1">DSM 13864</strain>
    </source>
</reference>
<dbReference type="EMBL" id="CP006721">
    <property type="protein sequence ID" value="AGX44177.1"/>
    <property type="molecule type" value="Genomic_DNA"/>
</dbReference>
<organism evidence="1 2">
    <name type="scientific">Clostridium saccharobutylicum DSM 13864</name>
    <dbReference type="NCBI Taxonomy" id="1345695"/>
    <lineage>
        <taxon>Bacteria</taxon>
        <taxon>Bacillati</taxon>
        <taxon>Bacillota</taxon>
        <taxon>Clostridia</taxon>
        <taxon>Eubacteriales</taxon>
        <taxon>Clostridiaceae</taxon>
        <taxon>Clostridium</taxon>
    </lineage>
</organism>
<dbReference type="Proteomes" id="UP000017118">
    <property type="component" value="Chromosome"/>
</dbReference>
<dbReference type="AlphaFoldDB" id="U5MXJ3"/>
<dbReference type="PATRIC" id="fig|1345695.3.peg.3191"/>
<evidence type="ECO:0000313" key="1">
    <source>
        <dbReference type="EMBL" id="AGX44177.1"/>
    </source>
</evidence>
<sequence>MPKIIDDASENRLANGIAIFLNVPKQLIIELTERKGEYFILLLDNFVVDF</sequence>
<accession>U5MXJ3</accession>
<dbReference type="RefSeq" id="WP_022747319.1">
    <property type="nucleotide sequence ID" value="NZ_AYXL01000111.1"/>
</dbReference>
<proteinExistence type="predicted"/>
<gene>
    <name evidence="1" type="ORF">CLSA_c32110</name>
</gene>
<dbReference type="HOGENOM" id="CLU_3116462_0_0_9"/>
<protein>
    <submittedName>
        <fullName evidence="1">Uncharacterized protein</fullName>
    </submittedName>
</protein>
<dbReference type="KEGG" id="csb:CLSA_c32110"/>
<evidence type="ECO:0000313" key="2">
    <source>
        <dbReference type="Proteomes" id="UP000017118"/>
    </source>
</evidence>
<name>U5MXJ3_CLOSA</name>
<keyword evidence="2" id="KW-1185">Reference proteome</keyword>